<protein>
    <recommendedName>
        <fullName evidence="1">AB hydrolase-1 domain-containing protein</fullName>
    </recommendedName>
</protein>
<accession>A0A3L8DVG5</accession>
<evidence type="ECO:0000313" key="2">
    <source>
        <dbReference type="EMBL" id="RLU24480.1"/>
    </source>
</evidence>
<evidence type="ECO:0000259" key="1">
    <source>
        <dbReference type="Pfam" id="PF00561"/>
    </source>
</evidence>
<dbReference type="PANTHER" id="PTHR46331:SF2">
    <property type="entry name" value="VALACYCLOVIR HYDROLASE"/>
    <property type="match status" value="1"/>
</dbReference>
<name>A0A3L8DVG5_OOCBI</name>
<sequence length="278" mass="32219">MSVMSTNGQRHLLYRTTSSSSCLSQTANVRSREAVRCKSLIFSDFTFDNIDDGKQRSHRGGTTWMRFRSQIEQLDRENFTIVAWEPPGYGKSRPPDNKTFPDNFHQRDAAWAHSLMKTLDYSKFSLLGFGDGGTTALLLAATYPQSIRKMIVFGARSYIHQNEIAHCDNIGRRIEDLVPTEVCTDYFQKTWTEWVNTMKRLYVVQNGNLCQEALAKIKCPTLIIHGFEDKFVVPDQQLHLSQNIVNSRTYMFKKPPHDIYQKYPEVFNHKMTKFLLEK</sequence>
<comment type="caution">
    <text evidence="2">The sequence shown here is derived from an EMBL/GenBank/DDBJ whole genome shotgun (WGS) entry which is preliminary data.</text>
</comment>
<dbReference type="GO" id="GO:0017171">
    <property type="term" value="F:serine hydrolase activity"/>
    <property type="evidence" value="ECO:0007669"/>
    <property type="project" value="TreeGrafter"/>
</dbReference>
<gene>
    <name evidence="2" type="ORF">DMN91_002569</name>
</gene>
<feature type="domain" description="AB hydrolase-1" evidence="1">
    <location>
        <begin position="64"/>
        <end position="155"/>
    </location>
</feature>
<dbReference type="PANTHER" id="PTHR46331">
    <property type="entry name" value="VALACYCLOVIR HYDROLASE"/>
    <property type="match status" value="1"/>
</dbReference>
<reference evidence="2" key="1">
    <citation type="journal article" date="2018" name="Genome Res.">
        <title>The genomic architecture and molecular evolution of ant odorant receptors.</title>
        <authorList>
            <person name="McKenzie S.K."/>
            <person name="Kronauer D.J.C."/>
        </authorList>
    </citation>
    <scope>NUCLEOTIDE SEQUENCE [LARGE SCALE GENOMIC DNA]</scope>
    <source>
        <strain evidence="2">Clonal line C1</strain>
    </source>
</reference>
<dbReference type="PRINTS" id="PR00111">
    <property type="entry name" value="ABHYDROLASE"/>
</dbReference>
<dbReference type="InterPro" id="IPR000073">
    <property type="entry name" value="AB_hydrolase_1"/>
</dbReference>
<proteinExistence type="predicted"/>
<dbReference type="EMBL" id="QOIP01000003">
    <property type="protein sequence ID" value="RLU24480.1"/>
    <property type="molecule type" value="Genomic_DNA"/>
</dbReference>
<dbReference type="AlphaFoldDB" id="A0A3L8DVG5"/>
<dbReference type="OrthoDB" id="19657at2759"/>
<dbReference type="Pfam" id="PF00561">
    <property type="entry name" value="Abhydrolase_1"/>
    <property type="match status" value="1"/>
</dbReference>
<dbReference type="Gene3D" id="3.40.50.1820">
    <property type="entry name" value="alpha/beta hydrolase"/>
    <property type="match status" value="1"/>
</dbReference>
<organism evidence="2">
    <name type="scientific">Ooceraea biroi</name>
    <name type="common">Clonal raider ant</name>
    <name type="synonym">Cerapachys biroi</name>
    <dbReference type="NCBI Taxonomy" id="2015173"/>
    <lineage>
        <taxon>Eukaryota</taxon>
        <taxon>Metazoa</taxon>
        <taxon>Ecdysozoa</taxon>
        <taxon>Arthropoda</taxon>
        <taxon>Hexapoda</taxon>
        <taxon>Insecta</taxon>
        <taxon>Pterygota</taxon>
        <taxon>Neoptera</taxon>
        <taxon>Endopterygota</taxon>
        <taxon>Hymenoptera</taxon>
        <taxon>Apocrita</taxon>
        <taxon>Aculeata</taxon>
        <taxon>Formicoidea</taxon>
        <taxon>Formicidae</taxon>
        <taxon>Dorylinae</taxon>
        <taxon>Ooceraea</taxon>
    </lineage>
</organism>
<dbReference type="Proteomes" id="UP000279307">
    <property type="component" value="Chromosome 3"/>
</dbReference>
<dbReference type="InterPro" id="IPR029058">
    <property type="entry name" value="AB_hydrolase_fold"/>
</dbReference>
<reference evidence="2" key="2">
    <citation type="submission" date="2018-07" db="EMBL/GenBank/DDBJ databases">
        <authorList>
            <person name="Mckenzie S.K."/>
            <person name="Kronauer D.J.C."/>
        </authorList>
    </citation>
    <scope>NUCLEOTIDE SEQUENCE</scope>
    <source>
        <strain evidence="2">Clonal line C1</strain>
    </source>
</reference>
<dbReference type="SUPFAM" id="SSF53474">
    <property type="entry name" value="alpha/beta-Hydrolases"/>
    <property type="match status" value="1"/>
</dbReference>